<reference evidence="1" key="1">
    <citation type="submission" date="2017-05" db="UniProtKB">
        <authorList>
            <consortium name="EnsemblMetazoa"/>
        </authorList>
    </citation>
    <scope>IDENTIFICATION</scope>
</reference>
<sequence>PEWIPRPENELADYFSRLIDFNDWRLNPAMFQAFNNLWGAYTVDIFPSSENSQLLRFNSRFWNAGTEAVNIFTVNWK</sequence>
<evidence type="ECO:0000313" key="1">
    <source>
        <dbReference type="EnsemblMetazoa" id="Aqu2.1.18567_001"/>
    </source>
</evidence>
<dbReference type="InParanoid" id="A0A1X7TU41"/>
<dbReference type="PANTHER" id="PTHR33050">
    <property type="entry name" value="REVERSE TRANSCRIPTASE DOMAIN-CONTAINING PROTEIN"/>
    <property type="match status" value="1"/>
</dbReference>
<organism evidence="1">
    <name type="scientific">Amphimedon queenslandica</name>
    <name type="common">Sponge</name>
    <dbReference type="NCBI Taxonomy" id="400682"/>
    <lineage>
        <taxon>Eukaryota</taxon>
        <taxon>Metazoa</taxon>
        <taxon>Porifera</taxon>
        <taxon>Demospongiae</taxon>
        <taxon>Heteroscleromorpha</taxon>
        <taxon>Haplosclerida</taxon>
        <taxon>Niphatidae</taxon>
        <taxon>Amphimedon</taxon>
    </lineage>
</organism>
<name>A0A1X7TU41_AMPQE</name>
<protein>
    <submittedName>
        <fullName evidence="1">Uncharacterized protein</fullName>
    </submittedName>
</protein>
<accession>A0A1X7TU41</accession>
<dbReference type="AlphaFoldDB" id="A0A1X7TU41"/>
<proteinExistence type="predicted"/>
<dbReference type="EnsemblMetazoa" id="Aqu2.1.18567_001">
    <property type="protein sequence ID" value="Aqu2.1.18567_001"/>
    <property type="gene ID" value="Aqu2.1.18567"/>
</dbReference>
<dbReference type="InterPro" id="IPR052055">
    <property type="entry name" value="Hepadnavirus_pol/RT"/>
</dbReference>
<dbReference type="PANTHER" id="PTHR33050:SF7">
    <property type="entry name" value="RIBONUCLEASE H"/>
    <property type="match status" value="1"/>
</dbReference>